<gene>
    <name evidence="1" type="ORF">BC6307_08605</name>
</gene>
<dbReference type="EMBL" id="CP018866">
    <property type="protein sequence ID" value="AST94282.1"/>
    <property type="molecule type" value="Genomic_DNA"/>
</dbReference>
<evidence type="ECO:0000313" key="2">
    <source>
        <dbReference type="Proteomes" id="UP000215224"/>
    </source>
</evidence>
<accession>A0A223KXU8</accession>
<dbReference type="STRING" id="1314751.GCA_001591425_00565"/>
<proteinExistence type="predicted"/>
<dbReference type="AlphaFoldDB" id="A0A223KXU8"/>
<evidence type="ECO:0000313" key="1">
    <source>
        <dbReference type="EMBL" id="AST94282.1"/>
    </source>
</evidence>
<dbReference type="KEGG" id="bcoh:BC6307_08605"/>
<dbReference type="Proteomes" id="UP000215224">
    <property type="component" value="Chromosome"/>
</dbReference>
<organism evidence="1 2">
    <name type="scientific">Sutcliffiella cohnii</name>
    <dbReference type="NCBI Taxonomy" id="33932"/>
    <lineage>
        <taxon>Bacteria</taxon>
        <taxon>Bacillati</taxon>
        <taxon>Bacillota</taxon>
        <taxon>Bacilli</taxon>
        <taxon>Bacillales</taxon>
        <taxon>Bacillaceae</taxon>
        <taxon>Sutcliffiella</taxon>
    </lineage>
</organism>
<keyword evidence="2" id="KW-1185">Reference proteome</keyword>
<name>A0A223KXU8_9BACI</name>
<reference evidence="1 2" key="1">
    <citation type="submission" date="2016-12" db="EMBL/GenBank/DDBJ databases">
        <title>The whole genome sequencing and assembly of Bacillus cohnii DSM 6307T strain.</title>
        <authorList>
            <person name="Lee Y.-J."/>
            <person name="Yi H."/>
            <person name="Bahn Y.-S."/>
            <person name="Kim J.F."/>
            <person name="Lee D.-W."/>
        </authorList>
    </citation>
    <scope>NUCLEOTIDE SEQUENCE [LARGE SCALE GENOMIC DNA]</scope>
    <source>
        <strain evidence="1 2">DSM 6307</strain>
    </source>
</reference>
<sequence>MSLTKEEEGTIEKYLKQEVIEPNFGGEIFTAYEVLASNEKLGEIYVWALISEYYIEDKVIESGTSMSVPLVLHVNDSERGLEILSYTMPGDGSYYEKDIKKLFPNRIHSKIFNYSSVHINKLMKEMDEKVENWKS</sequence>
<protein>
    <submittedName>
        <fullName evidence="1">Uncharacterized protein</fullName>
    </submittedName>
</protein>